<sequence>MRSIKETERLKTQMKERARGRGIKTREIKKRGREEEDQMRIETSLKRAKME</sequence>
<feature type="compositionally biased region" description="Basic and acidic residues" evidence="1">
    <location>
        <begin position="1"/>
        <end position="19"/>
    </location>
</feature>
<reference evidence="2 3" key="1">
    <citation type="submission" date="2016-12" db="EMBL/GenBank/DDBJ databases">
        <title>The genomes of Aspergillus section Nigri reveals drivers in fungal speciation.</title>
        <authorList>
            <consortium name="DOE Joint Genome Institute"/>
            <person name="Vesth T.C."/>
            <person name="Nybo J."/>
            <person name="Theobald S."/>
            <person name="Brandl J."/>
            <person name="Frisvad J.C."/>
            <person name="Nielsen K.F."/>
            <person name="Lyhne E.K."/>
            <person name="Kogle M.E."/>
            <person name="Kuo A."/>
            <person name="Riley R."/>
            <person name="Clum A."/>
            <person name="Nolan M."/>
            <person name="Lipzen A."/>
            <person name="Salamov A."/>
            <person name="Henrissat B."/>
            <person name="Wiebenga A."/>
            <person name="De Vries R.P."/>
            <person name="Grigoriev I.V."/>
            <person name="Mortensen U.H."/>
            <person name="Andersen M.R."/>
            <person name="Baker S.E."/>
        </authorList>
    </citation>
    <scope>NUCLEOTIDE SEQUENCE [LARGE SCALE GENOMIC DNA]</scope>
    <source>
        <strain evidence="2 3">JOP 1030-1</strain>
    </source>
</reference>
<evidence type="ECO:0000313" key="2">
    <source>
        <dbReference type="EMBL" id="PYH40491.1"/>
    </source>
</evidence>
<feature type="compositionally biased region" description="Basic residues" evidence="1">
    <location>
        <begin position="20"/>
        <end position="31"/>
    </location>
</feature>
<feature type="region of interest" description="Disordered" evidence="1">
    <location>
        <begin position="1"/>
        <end position="51"/>
    </location>
</feature>
<protein>
    <submittedName>
        <fullName evidence="2">Uncharacterized protein</fullName>
    </submittedName>
</protein>
<keyword evidence="3" id="KW-1185">Reference proteome</keyword>
<dbReference type="Proteomes" id="UP000248349">
    <property type="component" value="Unassembled WGS sequence"/>
</dbReference>
<gene>
    <name evidence="2" type="ORF">BP01DRAFT_361209</name>
</gene>
<dbReference type="EMBL" id="KZ821284">
    <property type="protein sequence ID" value="PYH40491.1"/>
    <property type="molecule type" value="Genomic_DNA"/>
</dbReference>
<evidence type="ECO:0000313" key="3">
    <source>
        <dbReference type="Proteomes" id="UP000248349"/>
    </source>
</evidence>
<organism evidence="2 3">
    <name type="scientific">Aspergillus saccharolyticus JOP 1030-1</name>
    <dbReference type="NCBI Taxonomy" id="1450539"/>
    <lineage>
        <taxon>Eukaryota</taxon>
        <taxon>Fungi</taxon>
        <taxon>Dikarya</taxon>
        <taxon>Ascomycota</taxon>
        <taxon>Pezizomycotina</taxon>
        <taxon>Eurotiomycetes</taxon>
        <taxon>Eurotiomycetidae</taxon>
        <taxon>Eurotiales</taxon>
        <taxon>Aspergillaceae</taxon>
        <taxon>Aspergillus</taxon>
        <taxon>Aspergillus subgen. Circumdati</taxon>
    </lineage>
</organism>
<dbReference type="GeneID" id="37077322"/>
<accession>A0A318YZQ2</accession>
<feature type="compositionally biased region" description="Basic and acidic residues" evidence="1">
    <location>
        <begin position="32"/>
        <end position="51"/>
    </location>
</feature>
<name>A0A318YZQ2_9EURO</name>
<dbReference type="RefSeq" id="XP_025426473.1">
    <property type="nucleotide sequence ID" value="XM_025576094.1"/>
</dbReference>
<dbReference type="AlphaFoldDB" id="A0A318YZQ2"/>
<proteinExistence type="predicted"/>
<evidence type="ECO:0000256" key="1">
    <source>
        <dbReference type="SAM" id="MobiDB-lite"/>
    </source>
</evidence>